<organism evidence="2 3">
    <name type="scientific">Natrinema zhouii</name>
    <dbReference type="NCBI Taxonomy" id="1710539"/>
    <lineage>
        <taxon>Archaea</taxon>
        <taxon>Methanobacteriati</taxon>
        <taxon>Methanobacteriota</taxon>
        <taxon>Stenosarchaea group</taxon>
        <taxon>Halobacteria</taxon>
        <taxon>Halobacteriales</taxon>
        <taxon>Natrialbaceae</taxon>
        <taxon>Natrinema</taxon>
    </lineage>
</organism>
<dbReference type="Proteomes" id="UP000510869">
    <property type="component" value="Chromosome"/>
</dbReference>
<dbReference type="SMART" id="SM00418">
    <property type="entry name" value="HTH_ARSR"/>
    <property type="match status" value="1"/>
</dbReference>
<gene>
    <name evidence="2" type="ORF">HYG81_12655</name>
</gene>
<dbReference type="Pfam" id="PF24266">
    <property type="entry name" value="HTH_HVO_0163_N"/>
    <property type="match status" value="1"/>
</dbReference>
<feature type="domain" description="HTH arsR-type" evidence="1">
    <location>
        <begin position="69"/>
        <end position="149"/>
    </location>
</feature>
<dbReference type="AlphaFoldDB" id="A0A7D6CMJ7"/>
<dbReference type="InterPro" id="IPR001845">
    <property type="entry name" value="HTH_ArsR_DNA-bd_dom"/>
</dbReference>
<evidence type="ECO:0000313" key="3">
    <source>
        <dbReference type="Proteomes" id="UP000510869"/>
    </source>
</evidence>
<reference evidence="2 3" key="1">
    <citation type="submission" date="2020-07" db="EMBL/GenBank/DDBJ databases">
        <title>Natrinema (YPL30) sp. nov. and Haloterrigena xxxxxx (YPL8) sp. nov., isolated from a salt mine.</title>
        <authorList>
            <person name="Cui H."/>
        </authorList>
    </citation>
    <scope>NUCLEOTIDE SEQUENCE [LARGE SCALE GENOMIC DNA]</scope>
    <source>
        <strain evidence="2 3">YPL13</strain>
    </source>
</reference>
<dbReference type="PANTHER" id="PTHR36216">
    <property type="entry name" value="TRANSCRIPTIONAL REGULATOR, TRMB"/>
    <property type="match status" value="1"/>
</dbReference>
<dbReference type="InterPro" id="IPR056504">
    <property type="entry name" value="HTH_HVO_0163_N"/>
</dbReference>
<dbReference type="SUPFAM" id="SSF46785">
    <property type="entry name" value="Winged helix' DNA-binding domain"/>
    <property type="match status" value="2"/>
</dbReference>
<accession>A0A7D6CMJ7</accession>
<dbReference type="OrthoDB" id="28610at2157"/>
<name>A0A7D6CMJ7_9EURY</name>
<dbReference type="Pfam" id="PF12840">
    <property type="entry name" value="HTH_20"/>
    <property type="match status" value="1"/>
</dbReference>
<dbReference type="Gene3D" id="1.10.10.10">
    <property type="entry name" value="Winged helix-like DNA-binding domain superfamily/Winged helix DNA-binding domain"/>
    <property type="match status" value="2"/>
</dbReference>
<protein>
    <submittedName>
        <fullName evidence="2">Winged helix-turn-helix transcriptional regulator</fullName>
    </submittedName>
</protein>
<dbReference type="KEGG" id="nay:HYG81_12655"/>
<proteinExistence type="predicted"/>
<dbReference type="InterPro" id="IPR036390">
    <property type="entry name" value="WH_DNA-bd_sf"/>
</dbReference>
<dbReference type="GO" id="GO:0003700">
    <property type="term" value="F:DNA-binding transcription factor activity"/>
    <property type="evidence" value="ECO:0007669"/>
    <property type="project" value="InterPro"/>
</dbReference>
<dbReference type="InterPro" id="IPR011991">
    <property type="entry name" value="ArsR-like_HTH"/>
</dbReference>
<keyword evidence="3" id="KW-1185">Reference proteome</keyword>
<evidence type="ECO:0000313" key="2">
    <source>
        <dbReference type="EMBL" id="QLK24957.1"/>
    </source>
</evidence>
<dbReference type="RefSeq" id="WP_180840148.1">
    <property type="nucleotide sequence ID" value="NZ_CP059154.1"/>
</dbReference>
<dbReference type="CDD" id="cd00090">
    <property type="entry name" value="HTH_ARSR"/>
    <property type="match status" value="1"/>
</dbReference>
<dbReference type="InterPro" id="IPR036388">
    <property type="entry name" value="WH-like_DNA-bd_sf"/>
</dbReference>
<sequence length="175" mass="20298">MTDTRQRIHAHVRANAGVHFNELVRESAFAPGQVQYHIRRLLEDDRLVREEWYGRTHYYPPAYDAWERAALALFRRETAREIVIHLIEHEPAAPGDVAETLGIARSTLEYHLDRLVEHEIVDKRYDERNRVVLALANPDATGRLLTTVTPTVPDRLVDRFTRLVDELLAGTRETQ</sequence>
<evidence type="ECO:0000259" key="1">
    <source>
        <dbReference type="SMART" id="SM00418"/>
    </source>
</evidence>
<dbReference type="PANTHER" id="PTHR36216:SF1">
    <property type="entry name" value="HTH ARSR-TYPE DOMAIN-CONTAINING PROTEIN"/>
    <property type="match status" value="1"/>
</dbReference>
<dbReference type="GeneID" id="56144070"/>
<dbReference type="EMBL" id="CP059154">
    <property type="protein sequence ID" value="QLK24957.1"/>
    <property type="molecule type" value="Genomic_DNA"/>
</dbReference>